<dbReference type="AlphaFoldDB" id="A0A1H9MAI9"/>
<accession>A0A1H9MAI9</accession>
<name>A0A1H9MAI9_9BACI</name>
<organism evidence="1 2">
    <name type="scientific">Piscibacillus halophilus</name>
    <dbReference type="NCBI Taxonomy" id="571933"/>
    <lineage>
        <taxon>Bacteria</taxon>
        <taxon>Bacillati</taxon>
        <taxon>Bacillota</taxon>
        <taxon>Bacilli</taxon>
        <taxon>Bacillales</taxon>
        <taxon>Bacillaceae</taxon>
        <taxon>Piscibacillus</taxon>
    </lineage>
</organism>
<evidence type="ECO:0000313" key="2">
    <source>
        <dbReference type="Proteomes" id="UP000199427"/>
    </source>
</evidence>
<gene>
    <name evidence="1" type="ORF">SAMN05216362_1599</name>
</gene>
<dbReference type="Proteomes" id="UP000199427">
    <property type="component" value="Unassembled WGS sequence"/>
</dbReference>
<keyword evidence="2" id="KW-1185">Reference proteome</keyword>
<reference evidence="1 2" key="1">
    <citation type="submission" date="2016-10" db="EMBL/GenBank/DDBJ databases">
        <authorList>
            <person name="de Groot N.N."/>
        </authorList>
    </citation>
    <scope>NUCLEOTIDE SEQUENCE [LARGE SCALE GENOMIC DNA]</scope>
    <source>
        <strain evidence="1 2">DSM 21633</strain>
    </source>
</reference>
<sequence length="29" mass="3084">MKLSVLDQAPVTKGNTAEQALKNAEELAN</sequence>
<evidence type="ECO:0000313" key="1">
    <source>
        <dbReference type="EMBL" id="SER20489.1"/>
    </source>
</evidence>
<proteinExistence type="predicted"/>
<dbReference type="EMBL" id="FOES01000059">
    <property type="protein sequence ID" value="SER20489.1"/>
    <property type="molecule type" value="Genomic_DNA"/>
</dbReference>
<protein>
    <submittedName>
        <fullName evidence="1">Uncharacterized protein</fullName>
    </submittedName>
</protein>